<dbReference type="AlphaFoldDB" id="A0A0N0PAG8"/>
<organism evidence="1 2">
    <name type="scientific">Papilio xuthus</name>
    <name type="common">Asian swallowtail butterfly</name>
    <dbReference type="NCBI Taxonomy" id="66420"/>
    <lineage>
        <taxon>Eukaryota</taxon>
        <taxon>Metazoa</taxon>
        <taxon>Ecdysozoa</taxon>
        <taxon>Arthropoda</taxon>
        <taxon>Hexapoda</taxon>
        <taxon>Insecta</taxon>
        <taxon>Pterygota</taxon>
        <taxon>Neoptera</taxon>
        <taxon>Endopterygota</taxon>
        <taxon>Lepidoptera</taxon>
        <taxon>Glossata</taxon>
        <taxon>Ditrysia</taxon>
        <taxon>Papilionoidea</taxon>
        <taxon>Papilionidae</taxon>
        <taxon>Papilioninae</taxon>
        <taxon>Papilio</taxon>
    </lineage>
</organism>
<reference evidence="1 2" key="1">
    <citation type="journal article" date="2015" name="Nat. Commun.">
        <title>Outbred genome sequencing and CRISPR/Cas9 gene editing in butterflies.</title>
        <authorList>
            <person name="Li X."/>
            <person name="Fan D."/>
            <person name="Zhang W."/>
            <person name="Liu G."/>
            <person name="Zhang L."/>
            <person name="Zhao L."/>
            <person name="Fang X."/>
            <person name="Chen L."/>
            <person name="Dong Y."/>
            <person name="Chen Y."/>
            <person name="Ding Y."/>
            <person name="Zhao R."/>
            <person name="Feng M."/>
            <person name="Zhu Y."/>
            <person name="Feng Y."/>
            <person name="Jiang X."/>
            <person name="Zhu D."/>
            <person name="Xiang H."/>
            <person name="Feng X."/>
            <person name="Li S."/>
            <person name="Wang J."/>
            <person name="Zhang G."/>
            <person name="Kronforst M.R."/>
            <person name="Wang W."/>
        </authorList>
    </citation>
    <scope>NUCLEOTIDE SEQUENCE [LARGE SCALE GENOMIC DNA]</scope>
    <source>
        <strain evidence="1">Ya'a_city_454_Px</strain>
        <tissue evidence="1">Whole body</tissue>
    </source>
</reference>
<accession>A0A0N0PAG8</accession>
<gene>
    <name evidence="1" type="ORF">RR46_00831</name>
</gene>
<dbReference type="EMBL" id="KQ458486">
    <property type="protein sequence ID" value="KPJ05872.1"/>
    <property type="molecule type" value="Genomic_DNA"/>
</dbReference>
<keyword evidence="2" id="KW-1185">Reference proteome</keyword>
<dbReference type="Proteomes" id="UP000053268">
    <property type="component" value="Unassembled WGS sequence"/>
</dbReference>
<evidence type="ECO:0000313" key="1">
    <source>
        <dbReference type="EMBL" id="KPJ05872.1"/>
    </source>
</evidence>
<name>A0A0N0PAG8_PAPXU</name>
<sequence>MWENSKDKNDEKYGSLRNILKNFDPYAVLEPLTPQGIPKENILVDLSVKSANNDSNLELSGSLLDKSTKSDFEVIDVFQNLYVTPQHVTNKNINDNKDWIKAFDIEHKNIEIDMKKELENIFTVEKTNLNATLTRLSDDEFDVDEIDEVLRIKRIKKLIKTQQNASSSNFESRSNNTGTTQNTYIKTNNLQDNIIIKIDKQENIRTINNIVKKKLNNFDIKTVKLDKKKLQKKIVLPDDVIRNYTKGPDLLEKSIALPSMIERIKERQQMINNEKCLRHRLVLEPDNLIISNDKKLYKFNPEAFTEDCNKERLTALHGGRAFERFVTGEK</sequence>
<proteinExistence type="predicted"/>
<evidence type="ECO:0000313" key="2">
    <source>
        <dbReference type="Proteomes" id="UP000053268"/>
    </source>
</evidence>
<protein>
    <submittedName>
        <fullName evidence="1">Uncharacterized protein</fullName>
    </submittedName>
</protein>